<proteinExistence type="inferred from homology"/>
<reference evidence="9" key="1">
    <citation type="journal article" date="2023" name="Science">
        <title>Genome structures resolve the early diversification of teleost fishes.</title>
        <authorList>
            <person name="Parey E."/>
            <person name="Louis A."/>
            <person name="Montfort J."/>
            <person name="Bouchez O."/>
            <person name="Roques C."/>
            <person name="Iampietro C."/>
            <person name="Lluch J."/>
            <person name="Castinel A."/>
            <person name="Donnadieu C."/>
            <person name="Desvignes T."/>
            <person name="Floi Bucao C."/>
            <person name="Jouanno E."/>
            <person name="Wen M."/>
            <person name="Mejri S."/>
            <person name="Dirks R."/>
            <person name="Jansen H."/>
            <person name="Henkel C."/>
            <person name="Chen W.J."/>
            <person name="Zahm M."/>
            <person name="Cabau C."/>
            <person name="Klopp C."/>
            <person name="Thompson A.W."/>
            <person name="Robinson-Rechavi M."/>
            <person name="Braasch I."/>
            <person name="Lecointre G."/>
            <person name="Bobe J."/>
            <person name="Postlethwait J.H."/>
            <person name="Berthelot C."/>
            <person name="Roest Crollius H."/>
            <person name="Guiguen Y."/>
        </authorList>
    </citation>
    <scope>NUCLEOTIDE SEQUENCE</scope>
    <source>
        <strain evidence="9">NC1722</strain>
    </source>
</reference>
<evidence type="ECO:0000256" key="3">
    <source>
        <dbReference type="ARBA" id="ARBA00022729"/>
    </source>
</evidence>
<feature type="compositionally biased region" description="Basic and acidic residues" evidence="6">
    <location>
        <begin position="30"/>
        <end position="42"/>
    </location>
</feature>
<dbReference type="GO" id="GO:0008083">
    <property type="term" value="F:growth factor activity"/>
    <property type="evidence" value="ECO:0007669"/>
    <property type="project" value="UniProtKB-KW"/>
</dbReference>
<evidence type="ECO:0000256" key="2">
    <source>
        <dbReference type="ARBA" id="ARBA00022525"/>
    </source>
</evidence>
<evidence type="ECO:0000313" key="10">
    <source>
        <dbReference type="Proteomes" id="UP001221898"/>
    </source>
</evidence>
<dbReference type="Proteomes" id="UP001221898">
    <property type="component" value="Unassembled WGS sequence"/>
</dbReference>
<feature type="region of interest" description="Disordered" evidence="6">
    <location>
        <begin position="30"/>
        <end position="72"/>
    </location>
</feature>
<dbReference type="SUPFAM" id="SSF57501">
    <property type="entry name" value="Cystine-knot cytokines"/>
    <property type="match status" value="1"/>
</dbReference>
<evidence type="ECO:0000256" key="1">
    <source>
        <dbReference type="ARBA" id="ARBA00004613"/>
    </source>
</evidence>
<evidence type="ECO:0000256" key="6">
    <source>
        <dbReference type="SAM" id="MobiDB-lite"/>
    </source>
</evidence>
<dbReference type="PANTHER" id="PTHR15009:SF4">
    <property type="entry name" value="MUELLERIAN-INHIBITING FACTOR"/>
    <property type="match status" value="1"/>
</dbReference>
<dbReference type="SMART" id="SM00204">
    <property type="entry name" value="TGFB"/>
    <property type="match status" value="1"/>
</dbReference>
<dbReference type="EMBL" id="JAINUG010000001">
    <property type="protein sequence ID" value="KAJ8419057.1"/>
    <property type="molecule type" value="Genomic_DNA"/>
</dbReference>
<feature type="chain" id="PRO_5042103279" description="TGF-beta family profile domain-containing protein" evidence="7">
    <location>
        <begin position="20"/>
        <end position="563"/>
    </location>
</feature>
<dbReference type="InterPro" id="IPR021203">
    <property type="entry name" value="Muellerian-inhibiting_factor"/>
</dbReference>
<dbReference type="AlphaFoldDB" id="A0AAD7TDS7"/>
<evidence type="ECO:0000313" key="9">
    <source>
        <dbReference type="EMBL" id="KAJ8419057.1"/>
    </source>
</evidence>
<evidence type="ECO:0000259" key="8">
    <source>
        <dbReference type="PROSITE" id="PS51362"/>
    </source>
</evidence>
<dbReference type="PROSITE" id="PS51362">
    <property type="entry name" value="TGF_BETA_2"/>
    <property type="match status" value="1"/>
</dbReference>
<dbReference type="GO" id="GO:0005576">
    <property type="term" value="C:extracellular region"/>
    <property type="evidence" value="ECO:0007669"/>
    <property type="project" value="UniProtKB-SubCell"/>
</dbReference>
<evidence type="ECO:0000256" key="7">
    <source>
        <dbReference type="SAM" id="SignalP"/>
    </source>
</evidence>
<comment type="subcellular location">
    <subcellularLocation>
        <location evidence="1">Secreted</location>
    </subcellularLocation>
</comment>
<dbReference type="InterPro" id="IPR001839">
    <property type="entry name" value="TGF-b_C"/>
</dbReference>
<keyword evidence="10" id="KW-1185">Reference proteome</keyword>
<keyword evidence="2" id="KW-0964">Secreted</keyword>
<feature type="compositionally biased region" description="Basic and acidic residues" evidence="6">
    <location>
        <begin position="56"/>
        <end position="67"/>
    </location>
</feature>
<feature type="domain" description="TGF-beta family profile" evidence="8">
    <location>
        <begin position="475"/>
        <end position="563"/>
    </location>
</feature>
<evidence type="ECO:0000256" key="5">
    <source>
        <dbReference type="RuleBase" id="RU000354"/>
    </source>
</evidence>
<dbReference type="Pfam" id="PF00019">
    <property type="entry name" value="TGF_beta"/>
    <property type="match status" value="1"/>
</dbReference>
<dbReference type="InterPro" id="IPR029034">
    <property type="entry name" value="Cystine-knot_cytokine"/>
</dbReference>
<comment type="caution">
    <text evidence="9">The sequence shown here is derived from an EMBL/GenBank/DDBJ whole genome shotgun (WGS) entry which is preliminary data.</text>
</comment>
<accession>A0AAD7TDS7</accession>
<name>A0AAD7TDS7_9TELE</name>
<keyword evidence="4" id="KW-0221">Differentiation</keyword>
<dbReference type="GO" id="GO:0030154">
    <property type="term" value="P:cell differentiation"/>
    <property type="evidence" value="ECO:0007669"/>
    <property type="project" value="UniProtKB-KW"/>
</dbReference>
<feature type="region of interest" description="Disordered" evidence="6">
    <location>
        <begin position="282"/>
        <end position="303"/>
    </location>
</feature>
<sequence length="563" mass="61402">MWPRSMFRVMLLLLPSAMATVPHRGELGDRVVDQSPKLDHPRLASVNPNRMADQIDGGKDGALSREQGDEELPLGTTRRTKLQIPRTKITSPSLTLNARWGRGSELDQDDLTRFGLCSDPDGKSSSLHAALSVLADSAEKDRGGLHIVHPTLELWEVDGEGPSRELILHFLLPLPLHPQLSRLAPTLFFSLGGSISTGGLSVSFTSHSLQPHHQTVCASAGTQYVVLPARHVTSHVQGHVAWRIVAEINQTEKAEKRNLCELLTGEGAEHNSTRRPMLLFRTDGASGRPDSPGRGLTSESSLPPATLAPSRTFLFLCDLQKFLSEVLSAESLESLQAQAAPVSLDTLQSLPPLTLDVSSSEALLLGLLNSSVPTLFSFPRRASQLLEHRVQLALQPPLLALLRLRLEEAVTQMVREGVGGCSIRGRLRRLQDLSSLPRDGEEPPAGTEKHGEAQYRALLLLKALQTVLGAWEEERPLTVSLENYMLPHKAAINNCQGTCGFPLTNPNIHVTLLNSHRQSGKPLERSPCCVPVEYEDLLVVELEGGGTQISTKLNMVAKRCGCR</sequence>
<keyword evidence="5" id="KW-0339">Growth factor</keyword>
<dbReference type="Pfam" id="PF04709">
    <property type="entry name" value="AMH_N"/>
    <property type="match status" value="1"/>
</dbReference>
<dbReference type="Gene3D" id="2.10.90.10">
    <property type="entry name" value="Cystine-knot cytokines"/>
    <property type="match status" value="1"/>
</dbReference>
<organism evidence="9 10">
    <name type="scientific">Aldrovandia affinis</name>
    <dbReference type="NCBI Taxonomy" id="143900"/>
    <lineage>
        <taxon>Eukaryota</taxon>
        <taxon>Metazoa</taxon>
        <taxon>Chordata</taxon>
        <taxon>Craniata</taxon>
        <taxon>Vertebrata</taxon>
        <taxon>Euteleostomi</taxon>
        <taxon>Actinopterygii</taxon>
        <taxon>Neopterygii</taxon>
        <taxon>Teleostei</taxon>
        <taxon>Notacanthiformes</taxon>
        <taxon>Halosauridae</taxon>
        <taxon>Aldrovandia</taxon>
    </lineage>
</organism>
<comment type="similarity">
    <text evidence="5">Belongs to the TGF-beta family.</text>
</comment>
<evidence type="ECO:0000256" key="4">
    <source>
        <dbReference type="ARBA" id="ARBA00022782"/>
    </source>
</evidence>
<keyword evidence="3 7" id="KW-0732">Signal</keyword>
<dbReference type="InterPro" id="IPR006799">
    <property type="entry name" value="AMH_N"/>
</dbReference>
<dbReference type="PANTHER" id="PTHR15009">
    <property type="entry name" value="MUELLERIAN-INHIBITING FACTOR"/>
    <property type="match status" value="1"/>
</dbReference>
<feature type="signal peptide" evidence="7">
    <location>
        <begin position="1"/>
        <end position="19"/>
    </location>
</feature>
<gene>
    <name evidence="9" type="ORF">AAFF_G00005560</name>
</gene>
<protein>
    <recommendedName>
        <fullName evidence="8">TGF-beta family profile domain-containing protein</fullName>
    </recommendedName>
</protein>
<dbReference type="GO" id="GO:0008406">
    <property type="term" value="P:gonad development"/>
    <property type="evidence" value="ECO:0007669"/>
    <property type="project" value="InterPro"/>
</dbReference>